<evidence type="ECO:0000256" key="1">
    <source>
        <dbReference type="SAM" id="Phobius"/>
    </source>
</evidence>
<keyword evidence="3" id="KW-1185">Reference proteome</keyword>
<evidence type="ECO:0000313" key="3">
    <source>
        <dbReference type="Proteomes" id="UP000642910"/>
    </source>
</evidence>
<dbReference type="RefSeq" id="WP_067851688.1">
    <property type="nucleotide sequence ID" value="NZ_JADPKZ010000038.1"/>
</dbReference>
<protein>
    <submittedName>
        <fullName evidence="2">Uncharacterized protein</fullName>
    </submittedName>
</protein>
<keyword evidence="1" id="KW-0472">Membrane</keyword>
<name>A0ABS0F396_9BACL</name>
<feature type="transmembrane region" description="Helical" evidence="1">
    <location>
        <begin position="21"/>
        <end position="42"/>
    </location>
</feature>
<feature type="transmembrane region" description="Helical" evidence="1">
    <location>
        <begin position="48"/>
        <end position="72"/>
    </location>
</feature>
<proteinExistence type="predicted"/>
<gene>
    <name evidence="2" type="ORF">IW967_07885</name>
</gene>
<keyword evidence="1" id="KW-0812">Transmembrane</keyword>
<keyword evidence="1" id="KW-1133">Transmembrane helix</keyword>
<evidence type="ECO:0000313" key="2">
    <source>
        <dbReference type="EMBL" id="MBF8377785.1"/>
    </source>
</evidence>
<comment type="caution">
    <text evidence="2">The sequence shown here is derived from an EMBL/GenBank/DDBJ whole genome shotgun (WGS) entry which is preliminary data.</text>
</comment>
<organism evidence="2 3">
    <name type="scientific">Alicyclobacillus mali</name>
    <name type="common">ex Roth et al. 2021</name>
    <dbReference type="NCBI Taxonomy" id="1123961"/>
    <lineage>
        <taxon>Bacteria</taxon>
        <taxon>Bacillati</taxon>
        <taxon>Bacillota</taxon>
        <taxon>Bacilli</taxon>
        <taxon>Bacillales</taxon>
        <taxon>Alicyclobacillaceae</taxon>
        <taxon>Alicyclobacillus</taxon>
    </lineage>
</organism>
<reference evidence="2 3" key="1">
    <citation type="submission" date="2020-11" db="EMBL/GenBank/DDBJ databases">
        <title>Genomic insight of Alicyclobacillus mali FL 18 reveals a new arsenic-resistant strain, with potential in environmental biotechnology.</title>
        <authorList>
            <person name="Fiorentino G."/>
            <person name="Gallo G."/>
            <person name="Aulitto M."/>
        </authorList>
    </citation>
    <scope>NUCLEOTIDE SEQUENCE [LARGE SCALE GENOMIC DNA]</scope>
    <source>
        <strain evidence="2 3">FL 18</strain>
    </source>
</reference>
<dbReference type="EMBL" id="JADPKZ010000038">
    <property type="protein sequence ID" value="MBF8377785.1"/>
    <property type="molecule type" value="Genomic_DNA"/>
</dbReference>
<dbReference type="Proteomes" id="UP000642910">
    <property type="component" value="Unassembled WGS sequence"/>
</dbReference>
<accession>A0ABS0F396</accession>
<sequence length="76" mass="8724">MRSWFASLRTPCRKRLSKRQRLAILALTMAMNSILLANGRYLHLGDGFWGGFALGIWIMSNVLLILNAAMLIRERF</sequence>